<dbReference type="OrthoDB" id="9890116at2"/>
<sequence length="162" mass="18416">MKKKLYLNLSFATIETLAISAIAAACTNPKADEQIKRWTLEVNFDKDINTYILGYMGFAVQDYGFEVAKLKIEKHPDGMSQSLKSALLGSYGYILDNLNKFFETYEGKITYPSSIKTKMDQITKLVNEIPITTSIEETDAHYQKTIDIFHEVCELANQIKLI</sequence>
<dbReference type="PROSITE" id="PS51257">
    <property type="entry name" value="PROKAR_LIPOPROTEIN"/>
    <property type="match status" value="1"/>
</dbReference>
<organism evidence="2 3">
    <name type="scientific">Mycoplasmopsis agassizii</name>
    <dbReference type="NCBI Taxonomy" id="33922"/>
    <lineage>
        <taxon>Bacteria</taxon>
        <taxon>Bacillati</taxon>
        <taxon>Mycoplasmatota</taxon>
        <taxon>Mycoplasmoidales</taxon>
        <taxon>Metamycoplasmataceae</taxon>
        <taxon>Mycoplasmopsis</taxon>
    </lineage>
</organism>
<evidence type="ECO:0008006" key="4">
    <source>
        <dbReference type="Google" id="ProtNLM"/>
    </source>
</evidence>
<dbReference type="RefSeq" id="WP_095334956.1">
    <property type="nucleotide sequence ID" value="NZ_NQNY01000011.1"/>
</dbReference>
<keyword evidence="1" id="KW-0732">Signal</keyword>
<protein>
    <recommendedName>
        <fullName evidence="4">Lipoprotein</fullName>
    </recommendedName>
</protein>
<feature type="signal peptide" evidence="1">
    <location>
        <begin position="1"/>
        <end position="23"/>
    </location>
</feature>
<name>A0A269TJT1_9BACT</name>
<proteinExistence type="predicted"/>
<evidence type="ECO:0000256" key="1">
    <source>
        <dbReference type="SAM" id="SignalP"/>
    </source>
</evidence>
<dbReference type="EMBL" id="NQNY01000011">
    <property type="protein sequence ID" value="PAK21158.1"/>
    <property type="molecule type" value="Genomic_DNA"/>
</dbReference>
<dbReference type="AlphaFoldDB" id="A0A269TJT1"/>
<gene>
    <name evidence="2" type="ORF">CJJ23_03395</name>
</gene>
<feature type="chain" id="PRO_5012108479" description="Lipoprotein" evidence="1">
    <location>
        <begin position="24"/>
        <end position="162"/>
    </location>
</feature>
<dbReference type="Proteomes" id="UP000216943">
    <property type="component" value="Unassembled WGS sequence"/>
</dbReference>
<evidence type="ECO:0000313" key="2">
    <source>
        <dbReference type="EMBL" id="PAK21158.1"/>
    </source>
</evidence>
<reference evidence="3" key="1">
    <citation type="submission" date="2017-08" db="EMBL/GenBank/DDBJ databases">
        <authorList>
            <person name="Alvarez-Ponce D."/>
            <person name="Weitzman C.L."/>
            <person name="Tillett R.L."/>
            <person name="Sandmeier F.C."/>
            <person name="Tracy C.R."/>
        </authorList>
    </citation>
    <scope>NUCLEOTIDE SEQUENCE [LARGE SCALE GENOMIC DNA]</scope>
    <source>
        <strain evidence="3">723</strain>
    </source>
</reference>
<comment type="caution">
    <text evidence="2">The sequence shown here is derived from an EMBL/GenBank/DDBJ whole genome shotgun (WGS) entry which is preliminary data.</text>
</comment>
<accession>A0A269TJT1</accession>
<evidence type="ECO:0000313" key="3">
    <source>
        <dbReference type="Proteomes" id="UP000216943"/>
    </source>
</evidence>